<accession>A0A517KWY5</accession>
<dbReference type="PANTHER" id="PTHR33112:SF1">
    <property type="entry name" value="HETEROKARYON INCOMPATIBILITY DOMAIN-CONTAINING PROTEIN"/>
    <property type="match status" value="1"/>
</dbReference>
<reference evidence="2 3" key="1">
    <citation type="submission" date="2019-07" db="EMBL/GenBank/DDBJ databases">
        <title>Finished genome of Venturia effusa.</title>
        <authorList>
            <person name="Young C.A."/>
            <person name="Cox M.P."/>
            <person name="Ganley A.R.D."/>
            <person name="David W.J."/>
        </authorList>
    </citation>
    <scope>NUCLEOTIDE SEQUENCE [LARGE SCALE GENOMIC DNA]</scope>
    <source>
        <strain evidence="3">albino</strain>
    </source>
</reference>
<evidence type="ECO:0000313" key="2">
    <source>
        <dbReference type="EMBL" id="QDS67887.1"/>
    </source>
</evidence>
<dbReference type="OrthoDB" id="5428863at2759"/>
<evidence type="ECO:0000313" key="3">
    <source>
        <dbReference type="Proteomes" id="UP000316270"/>
    </source>
</evidence>
<dbReference type="Proteomes" id="UP000316270">
    <property type="component" value="Chromosome 1"/>
</dbReference>
<dbReference type="InterPro" id="IPR010730">
    <property type="entry name" value="HET"/>
</dbReference>
<feature type="domain" description="Heterokaryon incompatibility" evidence="1">
    <location>
        <begin position="173"/>
        <end position="308"/>
    </location>
</feature>
<evidence type="ECO:0000259" key="1">
    <source>
        <dbReference type="Pfam" id="PF06985"/>
    </source>
</evidence>
<name>A0A517KWY5_9PEZI</name>
<organism evidence="2 3">
    <name type="scientific">Venturia effusa</name>
    <dbReference type="NCBI Taxonomy" id="50376"/>
    <lineage>
        <taxon>Eukaryota</taxon>
        <taxon>Fungi</taxon>
        <taxon>Dikarya</taxon>
        <taxon>Ascomycota</taxon>
        <taxon>Pezizomycotina</taxon>
        <taxon>Dothideomycetes</taxon>
        <taxon>Pleosporomycetidae</taxon>
        <taxon>Venturiales</taxon>
        <taxon>Venturiaceae</taxon>
        <taxon>Venturia</taxon>
    </lineage>
</organism>
<dbReference type="EMBL" id="CP042185">
    <property type="protein sequence ID" value="QDS67887.1"/>
    <property type="molecule type" value="Genomic_DNA"/>
</dbReference>
<dbReference type="PANTHER" id="PTHR33112">
    <property type="entry name" value="DOMAIN PROTEIN, PUTATIVE-RELATED"/>
    <property type="match status" value="1"/>
</dbReference>
<dbReference type="AlphaFoldDB" id="A0A517KWY5"/>
<gene>
    <name evidence="2" type="ORF">FKW77_008089</name>
</gene>
<proteinExistence type="predicted"/>
<dbReference type="STRING" id="50376.A0A517KWY5"/>
<protein>
    <recommendedName>
        <fullName evidence="1">Heterokaryon incompatibility domain-containing protein</fullName>
    </recommendedName>
</protein>
<sequence>MSTRIPEIKRDDLCAICASVDFEGAVDIASTAGSLDDEVLHDYDTFDSKCPLCQIFLGLFHGRIDGKNLVVIYRRSSSKIHSGGPDFPNLMIVPVTGERRHTLNWQKLDTKIFYYLVNANAIDFDAIKAATQLCRETHLACRRTRSDDVPNLKLIDCETREIVSANVHAYEGYAALSYVWGQLQHGLKHNGALPQSLPATIEDAIQASVKLGLRYLWIDRYCIDQSNEVELSHQIGLMDAIYRNAAITLIAACGRDPSHGLTGVFDSIRETSLEFTMGNVHFFAGTGLQLRHDITNSHWNRRAWTYQEVVFSRLRLVFTGKGVLLECNETQWPVLLQLKGVDVVDQSSPLPKFFLGDRTNQFDIFNHIQTFSGRSLSHPEDVLRALTGILHSFEVDVGIAHHWGIPVLRQQLGCHKSQRGTVQAFLIGLSWAPDEWGDTMKRNDFSPSWSWAGWKGKVGWTAASSMKDLSGFTVDPRMKFSIEMLDGRVLSWEEFLTYDLTIRQSLASQFLHLTSFITRIRLKILGKSGWFYNAQLQIVGKDKYKAGEICIEVYNRKILPEVCEALHLGYQRVYFNEINHDEPVLLIIGERNGRMERIGIARLLEHGSTDDDTERKRSEQVKTYDDTMRKNLRTLRLG</sequence>
<keyword evidence="3" id="KW-1185">Reference proteome</keyword>
<dbReference type="Pfam" id="PF06985">
    <property type="entry name" value="HET"/>
    <property type="match status" value="1"/>
</dbReference>